<protein>
    <recommendedName>
        <fullName evidence="3">Cache domain-containing protein</fullName>
    </recommendedName>
</protein>
<evidence type="ECO:0000313" key="2">
    <source>
        <dbReference type="Proteomes" id="UP000092634"/>
    </source>
</evidence>
<dbReference type="CDD" id="cd12914">
    <property type="entry name" value="PDC1_DGC_like"/>
    <property type="match status" value="1"/>
</dbReference>
<dbReference type="Proteomes" id="UP000092634">
    <property type="component" value="Unassembled WGS sequence"/>
</dbReference>
<proteinExistence type="predicted"/>
<comment type="caution">
    <text evidence="1">The sequence shown here is derived from an EMBL/GenBank/DDBJ whole genome shotgun (WGS) entry which is preliminary data.</text>
</comment>
<dbReference type="Gene3D" id="3.30.450.20">
    <property type="entry name" value="PAS domain"/>
    <property type="match status" value="1"/>
</dbReference>
<gene>
    <name evidence="1" type="ORF">BA896_022270</name>
</gene>
<reference evidence="1 2" key="1">
    <citation type="submission" date="2016-10" db="EMBL/GenBank/DDBJ databases">
        <title>Updated version of Genome Assembly of Janthinobacterium lividum ERGS5:01.</title>
        <authorList>
            <person name="Kumar R."/>
            <person name="Acharya V."/>
            <person name="Singh D."/>
        </authorList>
    </citation>
    <scope>NUCLEOTIDE SEQUENCE [LARGE SCALE GENOMIC DNA]</scope>
    <source>
        <strain evidence="1 2">ERGS5:01</strain>
    </source>
</reference>
<evidence type="ECO:0000313" key="1">
    <source>
        <dbReference type="EMBL" id="OFJ47150.1"/>
    </source>
</evidence>
<accession>A0A1E8PMT6</accession>
<evidence type="ECO:0008006" key="3">
    <source>
        <dbReference type="Google" id="ProtNLM"/>
    </source>
</evidence>
<name>A0A1E8PMT6_9BURK</name>
<dbReference type="AlphaFoldDB" id="A0A1E8PMT6"/>
<organism evidence="1 2">
    <name type="scientific">Janthinobacterium lividum</name>
    <dbReference type="NCBI Taxonomy" id="29581"/>
    <lineage>
        <taxon>Bacteria</taxon>
        <taxon>Pseudomonadati</taxon>
        <taxon>Pseudomonadota</taxon>
        <taxon>Betaproteobacteria</taxon>
        <taxon>Burkholderiales</taxon>
        <taxon>Oxalobacteraceae</taxon>
        <taxon>Janthinobacterium</taxon>
    </lineage>
</organism>
<dbReference type="EMBL" id="MAQB02000008">
    <property type="protein sequence ID" value="OFJ47150.1"/>
    <property type="molecule type" value="Genomic_DNA"/>
</dbReference>
<sequence length="160" mass="17431">MSLLLAEQTAQEVRSAILVLNSIAEGVTVSGATTDDQLRLKMGTAAQFASMRDKTQGLPQVDVATIVAANGDVINFTRSHPAPSINLADRDYFQAHLQQPNLGIHVSRPVRNKGNGQWTFYLSRRLTGPKGEFLGLALVGFSSTFLSDFTTRSIWAPTRQ</sequence>